<proteinExistence type="predicted"/>
<evidence type="ECO:0000313" key="2">
    <source>
        <dbReference type="Proteomes" id="UP001597213"/>
    </source>
</evidence>
<accession>A0ABW4R9J7</accession>
<gene>
    <name evidence="1" type="ORF">ACFSCT_13745</name>
</gene>
<protein>
    <recommendedName>
        <fullName evidence="3">Transglycosylase SLT domain-containing protein</fullName>
    </recommendedName>
</protein>
<dbReference type="InterPro" id="IPR023346">
    <property type="entry name" value="Lysozyme-like_dom_sf"/>
</dbReference>
<dbReference type="Gene3D" id="1.10.530.10">
    <property type="match status" value="1"/>
</dbReference>
<name>A0ABW4R9J7_9RHOB</name>
<sequence>MAAAPGNLQPAEVCEWAAVKVAAETGVPVDILATLTLTETGRRREGKVRPWAWSVNAEGKGTWFDDPQSALAFASDRVAQGRPNVDIGCFQINYRWHGKNFASIAEMFDPLANTRYAARFVQQLHAESGDWRMAAAAFHSKTPGFADKYLVRFDQLRAAYLKNGFGGLEGTPETYNQFAGLSPLPPEEIAPVRQRLTILGAPMGTPRTGTAASLAVLGGRRGSLLRAGTRLVAMDQETGAQMP</sequence>
<evidence type="ECO:0008006" key="3">
    <source>
        <dbReference type="Google" id="ProtNLM"/>
    </source>
</evidence>
<dbReference type="RefSeq" id="WP_379143615.1">
    <property type="nucleotide sequence ID" value="NZ_JBHUEN010000043.1"/>
</dbReference>
<dbReference type="SUPFAM" id="SSF53955">
    <property type="entry name" value="Lysozyme-like"/>
    <property type="match status" value="1"/>
</dbReference>
<organism evidence="1 2">
    <name type="scientific">Paracoccus pacificus</name>
    <dbReference type="NCBI Taxonomy" id="1463598"/>
    <lineage>
        <taxon>Bacteria</taxon>
        <taxon>Pseudomonadati</taxon>
        <taxon>Pseudomonadota</taxon>
        <taxon>Alphaproteobacteria</taxon>
        <taxon>Rhodobacterales</taxon>
        <taxon>Paracoccaceae</taxon>
        <taxon>Paracoccus</taxon>
    </lineage>
</organism>
<keyword evidence="2" id="KW-1185">Reference proteome</keyword>
<evidence type="ECO:0000313" key="1">
    <source>
        <dbReference type="EMBL" id="MFD1882782.1"/>
    </source>
</evidence>
<dbReference type="EMBL" id="JBHUEN010000043">
    <property type="protein sequence ID" value="MFD1882782.1"/>
    <property type="molecule type" value="Genomic_DNA"/>
</dbReference>
<comment type="caution">
    <text evidence="1">The sequence shown here is derived from an EMBL/GenBank/DDBJ whole genome shotgun (WGS) entry which is preliminary data.</text>
</comment>
<dbReference type="Proteomes" id="UP001597213">
    <property type="component" value="Unassembled WGS sequence"/>
</dbReference>
<reference evidence="2" key="1">
    <citation type="journal article" date="2019" name="Int. J. Syst. Evol. Microbiol.">
        <title>The Global Catalogue of Microorganisms (GCM) 10K type strain sequencing project: providing services to taxonomists for standard genome sequencing and annotation.</title>
        <authorList>
            <consortium name="The Broad Institute Genomics Platform"/>
            <consortium name="The Broad Institute Genome Sequencing Center for Infectious Disease"/>
            <person name="Wu L."/>
            <person name="Ma J."/>
        </authorList>
    </citation>
    <scope>NUCLEOTIDE SEQUENCE [LARGE SCALE GENOMIC DNA]</scope>
    <source>
        <strain evidence="2">CCUG 56029</strain>
    </source>
</reference>